<comment type="pathway">
    <text evidence="3">Phospholipid metabolism; phosphatidylglycerol biosynthesis; phosphatidylglycerol from CDP-diacylglycerol: step 1/2.</text>
</comment>
<dbReference type="PIRSF" id="PIRSF000847">
    <property type="entry name" value="Phos_ph_gly_syn"/>
    <property type="match status" value="1"/>
</dbReference>
<keyword evidence="8 17" id="KW-0808">Transferase</keyword>
<evidence type="ECO:0000313" key="19">
    <source>
        <dbReference type="EMBL" id="SMR93567.1"/>
    </source>
</evidence>
<dbReference type="EMBL" id="FXXC01000001">
    <property type="protein sequence ID" value="SMR93567.1"/>
    <property type="molecule type" value="Genomic_DNA"/>
</dbReference>
<evidence type="ECO:0000256" key="7">
    <source>
        <dbReference type="ARBA" id="ARBA00022516"/>
    </source>
</evidence>
<evidence type="ECO:0000256" key="13">
    <source>
        <dbReference type="ARBA" id="ARBA00023209"/>
    </source>
</evidence>
<keyword evidence="13" id="KW-0594">Phospholipid biosynthesis</keyword>
<gene>
    <name evidence="19" type="ORF">SAMN05216240_1636</name>
</gene>
<evidence type="ECO:0000256" key="9">
    <source>
        <dbReference type="ARBA" id="ARBA00022692"/>
    </source>
</evidence>
<dbReference type="PANTHER" id="PTHR14269:SF62">
    <property type="entry name" value="CDP-DIACYLGLYCEROL--GLYCEROL-3-PHOSPHATE 3-PHOSPHATIDYLTRANSFERASE 1, CHLOROPLASTIC"/>
    <property type="match status" value="1"/>
</dbReference>
<dbReference type="InterPro" id="IPR048254">
    <property type="entry name" value="CDP_ALCOHOL_P_TRANSF_CS"/>
</dbReference>
<reference evidence="19 20" key="1">
    <citation type="submission" date="2017-05" db="EMBL/GenBank/DDBJ databases">
        <authorList>
            <person name="Varghese N."/>
            <person name="Submissions S."/>
        </authorList>
    </citation>
    <scope>NUCLEOTIDE SEQUENCE [LARGE SCALE GENOMIC DNA]</scope>
    <source>
        <strain evidence="19 20">MACB1020</strain>
    </source>
</reference>
<feature type="transmembrane region" description="Helical" evidence="18">
    <location>
        <begin position="64"/>
        <end position="84"/>
    </location>
</feature>
<evidence type="ECO:0000256" key="3">
    <source>
        <dbReference type="ARBA" id="ARBA00005042"/>
    </source>
</evidence>
<evidence type="ECO:0000313" key="20">
    <source>
        <dbReference type="Proteomes" id="UP000196803"/>
    </source>
</evidence>
<evidence type="ECO:0000256" key="1">
    <source>
        <dbReference type="ARBA" id="ARBA00003973"/>
    </source>
</evidence>
<evidence type="ECO:0000256" key="11">
    <source>
        <dbReference type="ARBA" id="ARBA00023098"/>
    </source>
</evidence>
<dbReference type="RefSeq" id="WP_049760253.1">
    <property type="nucleotide sequence ID" value="NZ_FUZJ01000001.1"/>
</dbReference>
<feature type="transmembrane region" description="Helical" evidence="18">
    <location>
        <begin position="31"/>
        <end position="52"/>
    </location>
</feature>
<dbReference type="EC" id="2.7.8.5" evidence="5 16"/>
<evidence type="ECO:0000256" key="4">
    <source>
        <dbReference type="ARBA" id="ARBA00010441"/>
    </source>
</evidence>
<organism evidence="19 20">
    <name type="scientific">Caldicellulosiruptor bescii</name>
    <name type="common">Anaerocellum thermophilum</name>
    <dbReference type="NCBI Taxonomy" id="31899"/>
    <lineage>
        <taxon>Bacteria</taxon>
        <taxon>Bacillati</taxon>
        <taxon>Bacillota</taxon>
        <taxon>Bacillota incertae sedis</taxon>
        <taxon>Caldicellulosiruptorales</taxon>
        <taxon>Caldicellulosiruptoraceae</taxon>
        <taxon>Caldicellulosiruptor</taxon>
    </lineage>
</organism>
<comment type="catalytic activity">
    <reaction evidence="15">
        <text>a CDP-1,2-diacyl-sn-glycerol + sn-glycerol 3-phosphate = a 1,2-diacyl-sn-glycero-3-phospho-(1'-sn-glycero-3'-phosphate) + CMP + H(+)</text>
        <dbReference type="Rhea" id="RHEA:12593"/>
        <dbReference type="ChEBI" id="CHEBI:15378"/>
        <dbReference type="ChEBI" id="CHEBI:57597"/>
        <dbReference type="ChEBI" id="CHEBI:58332"/>
        <dbReference type="ChEBI" id="CHEBI:60110"/>
        <dbReference type="ChEBI" id="CHEBI:60377"/>
        <dbReference type="EC" id="2.7.8.5"/>
    </reaction>
</comment>
<feature type="transmembrane region" description="Helical" evidence="18">
    <location>
        <begin position="7"/>
        <end position="25"/>
    </location>
</feature>
<proteinExistence type="inferred from homology"/>
<keyword evidence="11" id="KW-0443">Lipid metabolism</keyword>
<comment type="function">
    <text evidence="1">This protein catalyzes the committed step to the synthesis of the acidic phospholipids.</text>
</comment>
<evidence type="ECO:0000256" key="8">
    <source>
        <dbReference type="ARBA" id="ARBA00022679"/>
    </source>
</evidence>
<evidence type="ECO:0000256" key="14">
    <source>
        <dbReference type="ARBA" id="ARBA00023264"/>
    </source>
</evidence>
<evidence type="ECO:0000256" key="12">
    <source>
        <dbReference type="ARBA" id="ARBA00023136"/>
    </source>
</evidence>
<feature type="transmembrane region" description="Helical" evidence="18">
    <location>
        <begin position="121"/>
        <end position="139"/>
    </location>
</feature>
<dbReference type="PROSITE" id="PS00379">
    <property type="entry name" value="CDP_ALCOHOL_P_TRANSF"/>
    <property type="match status" value="1"/>
</dbReference>
<dbReference type="InterPro" id="IPR000462">
    <property type="entry name" value="CDP-OH_P_trans"/>
</dbReference>
<evidence type="ECO:0000256" key="16">
    <source>
        <dbReference type="NCBIfam" id="TIGR00560"/>
    </source>
</evidence>
<dbReference type="InterPro" id="IPR050324">
    <property type="entry name" value="CDP-alcohol_PTase-I"/>
</dbReference>
<evidence type="ECO:0000256" key="17">
    <source>
        <dbReference type="RuleBase" id="RU003750"/>
    </source>
</evidence>
<evidence type="ECO:0000256" key="15">
    <source>
        <dbReference type="ARBA" id="ARBA00048586"/>
    </source>
</evidence>
<comment type="similarity">
    <text evidence="4 17">Belongs to the CDP-alcohol phosphatidyltransferase class-I family.</text>
</comment>
<keyword evidence="10 18" id="KW-1133">Transmembrane helix</keyword>
<dbReference type="NCBIfam" id="TIGR00560">
    <property type="entry name" value="pgsA"/>
    <property type="match status" value="1"/>
</dbReference>
<keyword evidence="12 18" id="KW-0472">Membrane</keyword>
<dbReference type="PANTHER" id="PTHR14269">
    <property type="entry name" value="CDP-DIACYLGLYCEROL--GLYCEROL-3-PHOSPHATE 3-PHOSPHATIDYLTRANSFERASE-RELATED"/>
    <property type="match status" value="1"/>
</dbReference>
<dbReference type="InterPro" id="IPR043130">
    <property type="entry name" value="CDP-OH_PTrfase_TM_dom"/>
</dbReference>
<protein>
    <recommendedName>
        <fullName evidence="6 16">CDP-diacylglycerol--glycerol-3-phosphate 3-phosphatidyltransferase</fullName>
        <ecNumber evidence="5 16">2.7.8.5</ecNumber>
    </recommendedName>
</protein>
<dbReference type="Pfam" id="PF01066">
    <property type="entry name" value="CDP-OH_P_transf"/>
    <property type="match status" value="1"/>
</dbReference>
<keyword evidence="20" id="KW-1185">Reference proteome</keyword>
<evidence type="ECO:0000256" key="6">
    <source>
        <dbReference type="ARBA" id="ARBA00014944"/>
    </source>
</evidence>
<evidence type="ECO:0000256" key="10">
    <source>
        <dbReference type="ARBA" id="ARBA00022989"/>
    </source>
</evidence>
<dbReference type="Proteomes" id="UP000196803">
    <property type="component" value="Unassembled WGS sequence"/>
</dbReference>
<feature type="transmembrane region" description="Helical" evidence="18">
    <location>
        <begin position="145"/>
        <end position="164"/>
    </location>
</feature>
<accession>A0ABY1S8P0</accession>
<dbReference type="Gene3D" id="1.20.120.1760">
    <property type="match status" value="1"/>
</dbReference>
<sequence length="179" mass="20638">MLNLPNILTILRFVLVPVFAAIFLSHLKYNYLIALSIFLLSGLTDVLDGFIARRYNMITQFGKLFDPLADKLMILTVLWCLVLKEYIPSWVFYIVLAKEIFMILGSALLYGKIKIVVSANIYGKISTFLFYIAIVSLILRWQISFPTLILALIFAIFALVMYVSKYVNEYKRLKSTSRE</sequence>
<keyword evidence="9 18" id="KW-0812">Transmembrane</keyword>
<keyword evidence="14" id="KW-1208">Phospholipid metabolism</keyword>
<evidence type="ECO:0000256" key="18">
    <source>
        <dbReference type="SAM" id="Phobius"/>
    </source>
</evidence>
<name>A0ABY1S8P0_CALBS</name>
<dbReference type="InterPro" id="IPR004570">
    <property type="entry name" value="Phosphatidylglycerol_P_synth"/>
</dbReference>
<keyword evidence="7" id="KW-0444">Lipid biosynthesis</keyword>
<comment type="caution">
    <text evidence="19">The sequence shown here is derived from an EMBL/GenBank/DDBJ whole genome shotgun (WGS) entry which is preliminary data.</text>
</comment>
<evidence type="ECO:0000256" key="5">
    <source>
        <dbReference type="ARBA" id="ARBA00013170"/>
    </source>
</evidence>
<dbReference type="GeneID" id="31772804"/>
<evidence type="ECO:0000256" key="2">
    <source>
        <dbReference type="ARBA" id="ARBA00004141"/>
    </source>
</evidence>
<comment type="subcellular location">
    <subcellularLocation>
        <location evidence="2">Membrane</location>
        <topology evidence="2">Multi-pass membrane protein</topology>
    </subcellularLocation>
</comment>